<evidence type="ECO:0000256" key="2">
    <source>
        <dbReference type="ARBA" id="ARBA00022475"/>
    </source>
</evidence>
<dbReference type="CDD" id="cd10432">
    <property type="entry name" value="BI-1-like_bacterial"/>
    <property type="match status" value="1"/>
</dbReference>
<feature type="compositionally biased region" description="Low complexity" evidence="7">
    <location>
        <begin position="16"/>
        <end position="37"/>
    </location>
</feature>
<dbReference type="GO" id="GO:0005886">
    <property type="term" value="C:plasma membrane"/>
    <property type="evidence" value="ECO:0007669"/>
    <property type="project" value="UniProtKB-SubCell"/>
</dbReference>
<dbReference type="InterPro" id="IPR006214">
    <property type="entry name" value="Bax_inhibitor_1-related"/>
</dbReference>
<dbReference type="EMBL" id="NMWU01000029">
    <property type="protein sequence ID" value="PLS30495.1"/>
    <property type="molecule type" value="Genomic_DNA"/>
</dbReference>
<proteinExistence type="inferred from homology"/>
<feature type="transmembrane region" description="Helical" evidence="6">
    <location>
        <begin position="125"/>
        <end position="144"/>
    </location>
</feature>
<evidence type="ECO:0000313" key="9">
    <source>
        <dbReference type="Proteomes" id="UP000235050"/>
    </source>
</evidence>
<evidence type="ECO:0000256" key="5">
    <source>
        <dbReference type="ARBA" id="ARBA00023136"/>
    </source>
</evidence>
<feature type="transmembrane region" description="Helical" evidence="6">
    <location>
        <begin position="92"/>
        <end position="113"/>
    </location>
</feature>
<keyword evidence="2" id="KW-1003">Cell membrane</keyword>
<comment type="similarity">
    <text evidence="6">Belongs to the BI1 family.</text>
</comment>
<feature type="transmembrane region" description="Helical" evidence="6">
    <location>
        <begin position="237"/>
        <end position="256"/>
    </location>
</feature>
<evidence type="ECO:0000313" key="8">
    <source>
        <dbReference type="EMBL" id="PLS30495.1"/>
    </source>
</evidence>
<feature type="transmembrane region" description="Helical" evidence="6">
    <location>
        <begin position="156"/>
        <end position="175"/>
    </location>
</feature>
<dbReference type="Proteomes" id="UP000235050">
    <property type="component" value="Unassembled WGS sequence"/>
</dbReference>
<dbReference type="AlphaFoldDB" id="A0A2N5J8H7"/>
<evidence type="ECO:0000256" key="7">
    <source>
        <dbReference type="SAM" id="MobiDB-lite"/>
    </source>
</evidence>
<keyword evidence="9" id="KW-1185">Reference proteome</keyword>
<feature type="transmembrane region" description="Helical" evidence="6">
    <location>
        <begin position="212"/>
        <end position="231"/>
    </location>
</feature>
<comment type="subcellular location">
    <subcellularLocation>
        <location evidence="1">Cell membrane</location>
        <topology evidence="1">Multi-pass membrane protein</topology>
    </subcellularLocation>
</comment>
<keyword evidence="5 6" id="KW-0472">Membrane</keyword>
<evidence type="ECO:0000256" key="3">
    <source>
        <dbReference type="ARBA" id="ARBA00022692"/>
    </source>
</evidence>
<protein>
    <submittedName>
        <fullName evidence="8">Inhibitor of apoptosis-promoting Bax1</fullName>
    </submittedName>
</protein>
<evidence type="ECO:0000256" key="1">
    <source>
        <dbReference type="ARBA" id="ARBA00004651"/>
    </source>
</evidence>
<evidence type="ECO:0000256" key="4">
    <source>
        <dbReference type="ARBA" id="ARBA00022989"/>
    </source>
</evidence>
<feature type="region of interest" description="Disordered" evidence="7">
    <location>
        <begin position="1"/>
        <end position="39"/>
    </location>
</feature>
<feature type="transmembrane region" description="Helical" evidence="6">
    <location>
        <begin position="276"/>
        <end position="299"/>
    </location>
</feature>
<sequence>MAFGFGRRSEGDNGEQYRNPQYQNSQYQNPQYQGQAYDGASYGQQQPYAQEGFAQAQSPYGPASYGQPVMDAQTTYVRESYERAKRVSTTKAYFEMTMGLLVTAVVAVLTQTTGMLNTYLQATGMIGWIVLALVQVGMAVFLGMRVMRMNPGTARVLFYVYAALMGFTLSTIFVTYSLGSIVMALGMSAAFFLCLTMFGLTTKIDMLKAGPILMVALLVLIVFEMIMMFFVPTGAMTMLISAIALLIFAGLTVHDAQFTRMMFAQYSHDDTMIRRVSILCALNLYLDFINFFVHLLTIFGSSND</sequence>
<accession>A0A2N5J8H7</accession>
<gene>
    <name evidence="8" type="ORF">Uis1B_1640</name>
</gene>
<reference evidence="8 9" key="1">
    <citation type="submission" date="2017-07" db="EMBL/GenBank/DDBJ databases">
        <title>Bifidobacterium novel species.</title>
        <authorList>
            <person name="Lugli G.A."/>
            <person name="Milani C."/>
            <person name="Duranti S."/>
            <person name="Mangifesta M."/>
        </authorList>
    </citation>
    <scope>NUCLEOTIDE SEQUENCE [LARGE SCALE GENOMIC DNA]</scope>
    <source>
        <strain evidence="9">Uis1B</strain>
    </source>
</reference>
<comment type="caution">
    <text evidence="8">The sequence shown here is derived from an EMBL/GenBank/DDBJ whole genome shotgun (WGS) entry which is preliminary data.</text>
</comment>
<organism evidence="8 9">
    <name type="scientific">Bifidobacterium margollesii</name>
    <dbReference type="NCBI Taxonomy" id="2020964"/>
    <lineage>
        <taxon>Bacteria</taxon>
        <taxon>Bacillati</taxon>
        <taxon>Actinomycetota</taxon>
        <taxon>Actinomycetes</taxon>
        <taxon>Bifidobacteriales</taxon>
        <taxon>Bifidobacteriaceae</taxon>
        <taxon>Bifidobacterium</taxon>
    </lineage>
</organism>
<dbReference type="PANTHER" id="PTHR23291">
    <property type="entry name" value="BAX INHIBITOR-RELATED"/>
    <property type="match status" value="1"/>
</dbReference>
<keyword evidence="4 6" id="KW-1133">Transmembrane helix</keyword>
<keyword evidence="3 6" id="KW-0812">Transmembrane</keyword>
<dbReference type="PANTHER" id="PTHR23291:SF115">
    <property type="entry name" value="MODULATOR OF FTSH PROTEASE YCCA"/>
    <property type="match status" value="1"/>
</dbReference>
<name>A0A2N5J8H7_9BIFI</name>
<feature type="transmembrane region" description="Helical" evidence="6">
    <location>
        <begin position="181"/>
        <end position="200"/>
    </location>
</feature>
<dbReference type="Pfam" id="PF01027">
    <property type="entry name" value="Bax1-I"/>
    <property type="match status" value="1"/>
</dbReference>
<dbReference type="RefSeq" id="WP_165782811.1">
    <property type="nucleotide sequence ID" value="NZ_NMWU01000029.1"/>
</dbReference>
<evidence type="ECO:0000256" key="6">
    <source>
        <dbReference type="RuleBase" id="RU004379"/>
    </source>
</evidence>